<feature type="signal peptide" evidence="6">
    <location>
        <begin position="1"/>
        <end position="20"/>
    </location>
</feature>
<dbReference type="InterPro" id="IPR050186">
    <property type="entry name" value="TPT_transporter"/>
</dbReference>
<evidence type="ECO:0000256" key="3">
    <source>
        <dbReference type="ARBA" id="ARBA00022989"/>
    </source>
</evidence>
<dbReference type="PANTHER" id="PTHR11132">
    <property type="entry name" value="SOLUTE CARRIER FAMILY 35"/>
    <property type="match status" value="1"/>
</dbReference>
<name>A0AAD7Q4F7_QUISA</name>
<evidence type="ECO:0000256" key="6">
    <source>
        <dbReference type="SAM" id="SignalP"/>
    </source>
</evidence>
<evidence type="ECO:0000313" key="8">
    <source>
        <dbReference type="EMBL" id="KAJ7974597.1"/>
    </source>
</evidence>
<keyword evidence="3 5" id="KW-1133">Transmembrane helix</keyword>
<evidence type="ECO:0000256" key="4">
    <source>
        <dbReference type="ARBA" id="ARBA00023136"/>
    </source>
</evidence>
<feature type="transmembrane region" description="Helical" evidence="5">
    <location>
        <begin position="104"/>
        <end position="123"/>
    </location>
</feature>
<accession>A0AAD7Q4F7</accession>
<evidence type="ECO:0000256" key="5">
    <source>
        <dbReference type="SAM" id="Phobius"/>
    </source>
</evidence>
<feature type="transmembrane region" description="Helical" evidence="5">
    <location>
        <begin position="170"/>
        <end position="194"/>
    </location>
</feature>
<proteinExistence type="predicted"/>
<dbReference type="KEGG" id="qsa:O6P43_004644"/>
<evidence type="ECO:0000256" key="2">
    <source>
        <dbReference type="ARBA" id="ARBA00022692"/>
    </source>
</evidence>
<comment type="caution">
    <text evidence="8">The sequence shown here is derived from an EMBL/GenBank/DDBJ whole genome shotgun (WGS) entry which is preliminary data.</text>
</comment>
<dbReference type="AlphaFoldDB" id="A0AAD7Q4F7"/>
<feature type="transmembrane region" description="Helical" evidence="5">
    <location>
        <begin position="206"/>
        <end position="225"/>
    </location>
</feature>
<dbReference type="EMBL" id="JARAOO010000003">
    <property type="protein sequence ID" value="KAJ7974597.1"/>
    <property type="molecule type" value="Genomic_DNA"/>
</dbReference>
<evidence type="ECO:0000256" key="1">
    <source>
        <dbReference type="ARBA" id="ARBA00004141"/>
    </source>
</evidence>
<dbReference type="InterPro" id="IPR004853">
    <property type="entry name" value="Sugar_P_trans_dom"/>
</dbReference>
<dbReference type="GO" id="GO:0016020">
    <property type="term" value="C:membrane"/>
    <property type="evidence" value="ECO:0007669"/>
    <property type="project" value="UniProtKB-SubCell"/>
</dbReference>
<keyword evidence="9" id="KW-1185">Reference proteome</keyword>
<sequence length="381" mass="42339">MHSFPVALSCLTSLLKSTCPNPNPNPKHCQRSKLSSSFVLDLFSNHGVSCQITRYTFSTLRISSQFSASFLISKRRNRNVKVWATSVPESSDESVKPSTLIRTLQLGAMFGIWYILNIYFNIYNKQVLKVYPFPATVTAFQFGFGALMIILMWTFNLYPRPKISCSQLEAILPLALAHTLGNLLTSISLGTVAVSFTHTIKALEPLFTVVLSALFLGEWPTLWVVSSLVPIVGGVALASMTEVSFNWIGFCSAMASNLSNQSRNVFSKKFMVQKEESLDNINLLSVITIISFTLLFPIAIFMEGFKFTPSYLQFAASQGLNVKELFVRSLLAAFCFQAYQQVSYSILQVVSPVSPLNWKLCEACGCHSLLSYLLSNSCLTH</sequence>
<dbReference type="SUPFAM" id="SSF103481">
    <property type="entry name" value="Multidrug resistance efflux transporter EmrE"/>
    <property type="match status" value="1"/>
</dbReference>
<feature type="domain" description="Sugar phosphate transporter" evidence="7">
    <location>
        <begin position="104"/>
        <end position="354"/>
    </location>
</feature>
<evidence type="ECO:0000313" key="9">
    <source>
        <dbReference type="Proteomes" id="UP001163823"/>
    </source>
</evidence>
<comment type="subcellular location">
    <subcellularLocation>
        <location evidence="1">Membrane</location>
        <topology evidence="1">Multi-pass membrane protein</topology>
    </subcellularLocation>
</comment>
<feature type="transmembrane region" description="Helical" evidence="5">
    <location>
        <begin position="135"/>
        <end position="158"/>
    </location>
</feature>
<gene>
    <name evidence="8" type="ORF">O6P43_004644</name>
</gene>
<feature type="chain" id="PRO_5042206963" evidence="6">
    <location>
        <begin position="21"/>
        <end position="381"/>
    </location>
</feature>
<keyword evidence="6" id="KW-0732">Signal</keyword>
<feature type="transmembrane region" description="Helical" evidence="5">
    <location>
        <begin position="280"/>
        <end position="302"/>
    </location>
</feature>
<dbReference type="Proteomes" id="UP001163823">
    <property type="component" value="Chromosome 3"/>
</dbReference>
<evidence type="ECO:0000259" key="7">
    <source>
        <dbReference type="Pfam" id="PF03151"/>
    </source>
</evidence>
<keyword evidence="4 5" id="KW-0472">Membrane</keyword>
<keyword evidence="2 5" id="KW-0812">Transmembrane</keyword>
<protein>
    <submittedName>
        <fullName evidence="8">Phosphoenolpyruvate/phosphate translocator chloroplastic-like</fullName>
    </submittedName>
</protein>
<dbReference type="InterPro" id="IPR037185">
    <property type="entry name" value="EmrE-like"/>
</dbReference>
<organism evidence="8 9">
    <name type="scientific">Quillaja saponaria</name>
    <name type="common">Soap bark tree</name>
    <dbReference type="NCBI Taxonomy" id="32244"/>
    <lineage>
        <taxon>Eukaryota</taxon>
        <taxon>Viridiplantae</taxon>
        <taxon>Streptophyta</taxon>
        <taxon>Embryophyta</taxon>
        <taxon>Tracheophyta</taxon>
        <taxon>Spermatophyta</taxon>
        <taxon>Magnoliopsida</taxon>
        <taxon>eudicotyledons</taxon>
        <taxon>Gunneridae</taxon>
        <taxon>Pentapetalae</taxon>
        <taxon>rosids</taxon>
        <taxon>fabids</taxon>
        <taxon>Fabales</taxon>
        <taxon>Quillajaceae</taxon>
        <taxon>Quillaja</taxon>
    </lineage>
</organism>
<feature type="transmembrane region" description="Helical" evidence="5">
    <location>
        <begin position="231"/>
        <end position="259"/>
    </location>
</feature>
<reference evidence="8" key="1">
    <citation type="journal article" date="2023" name="Science">
        <title>Elucidation of the pathway for biosynthesis of saponin adjuvants from the soapbark tree.</title>
        <authorList>
            <person name="Reed J."/>
            <person name="Orme A."/>
            <person name="El-Demerdash A."/>
            <person name="Owen C."/>
            <person name="Martin L.B.B."/>
            <person name="Misra R.C."/>
            <person name="Kikuchi S."/>
            <person name="Rejzek M."/>
            <person name="Martin A.C."/>
            <person name="Harkess A."/>
            <person name="Leebens-Mack J."/>
            <person name="Louveau T."/>
            <person name="Stephenson M.J."/>
            <person name="Osbourn A."/>
        </authorList>
    </citation>
    <scope>NUCLEOTIDE SEQUENCE</scope>
    <source>
        <strain evidence="8">S10</strain>
    </source>
</reference>
<dbReference type="Pfam" id="PF03151">
    <property type="entry name" value="TPT"/>
    <property type="match status" value="1"/>
</dbReference>